<evidence type="ECO:0000313" key="4">
    <source>
        <dbReference type="Proteomes" id="UP000614469"/>
    </source>
</evidence>
<keyword evidence="2" id="KW-0203">Cytokinin biosynthesis</keyword>
<keyword evidence="2" id="KW-0378">Hydrolase</keyword>
<proteinExistence type="inferred from homology"/>
<dbReference type="Pfam" id="PF03641">
    <property type="entry name" value="Lysine_decarbox"/>
    <property type="match status" value="1"/>
</dbReference>
<dbReference type="InterPro" id="IPR031100">
    <property type="entry name" value="LOG_fam"/>
</dbReference>
<dbReference type="EMBL" id="JACNJN010000025">
    <property type="protein sequence ID" value="MBC8333763.1"/>
    <property type="molecule type" value="Genomic_DNA"/>
</dbReference>
<sequence length="196" mass="21494">MNHLNSICVFCGSSDSVHTDYLLAARQMGEIFAERKIRLIYGGGKTGLMGAIADGVIEGGGEAVGVIIPSMNTPGLAKNDITCLEVEPSMHARKARMHELADGFIALPGGYGTLDELFETLTWKQIGEHGKPVGLLDVRSYFQPMLKMIEHAQKEGFIFSEHREGLLCNADPAALLEAMGSHNHLEDAVRRWMRQE</sequence>
<comment type="caution">
    <text evidence="3">The sequence shown here is derived from an EMBL/GenBank/DDBJ whole genome shotgun (WGS) entry which is preliminary data.</text>
</comment>
<accession>A0A8J6TDT2</accession>
<dbReference type="AlphaFoldDB" id="A0A8J6TDT2"/>
<dbReference type="SUPFAM" id="SSF102405">
    <property type="entry name" value="MCP/YpsA-like"/>
    <property type="match status" value="1"/>
</dbReference>
<dbReference type="GO" id="GO:0005829">
    <property type="term" value="C:cytosol"/>
    <property type="evidence" value="ECO:0007669"/>
    <property type="project" value="TreeGrafter"/>
</dbReference>
<evidence type="ECO:0000256" key="1">
    <source>
        <dbReference type="ARBA" id="ARBA00006763"/>
    </source>
</evidence>
<dbReference type="GO" id="GO:0016799">
    <property type="term" value="F:hydrolase activity, hydrolyzing N-glycosyl compounds"/>
    <property type="evidence" value="ECO:0007669"/>
    <property type="project" value="TreeGrafter"/>
</dbReference>
<dbReference type="PANTHER" id="PTHR31223">
    <property type="entry name" value="LOG FAMILY PROTEIN YJL055W"/>
    <property type="match status" value="1"/>
</dbReference>
<dbReference type="PANTHER" id="PTHR31223:SF70">
    <property type="entry name" value="LOG FAMILY PROTEIN YJL055W"/>
    <property type="match status" value="1"/>
</dbReference>
<reference evidence="3 4" key="1">
    <citation type="submission" date="2020-08" db="EMBL/GenBank/DDBJ databases">
        <title>Bridging the membrane lipid divide: bacteria of the FCB group superphylum have the potential to synthesize archaeal ether lipids.</title>
        <authorList>
            <person name="Villanueva L."/>
            <person name="Von Meijenfeldt F.A.B."/>
            <person name="Westbye A.B."/>
            <person name="Yadav S."/>
            <person name="Hopmans E.C."/>
            <person name="Dutilh B.E."/>
            <person name="Sinninghe Damste J.S."/>
        </authorList>
    </citation>
    <scope>NUCLEOTIDE SEQUENCE [LARGE SCALE GENOMIC DNA]</scope>
    <source>
        <strain evidence="3">NIOZ-UU36</strain>
    </source>
</reference>
<organism evidence="3 4">
    <name type="scientific">Candidatus Desulfolinea nitratireducens</name>
    <dbReference type="NCBI Taxonomy" id="2841698"/>
    <lineage>
        <taxon>Bacteria</taxon>
        <taxon>Bacillati</taxon>
        <taxon>Chloroflexota</taxon>
        <taxon>Anaerolineae</taxon>
        <taxon>Anaerolineales</taxon>
        <taxon>Anaerolineales incertae sedis</taxon>
        <taxon>Candidatus Desulfolinea</taxon>
    </lineage>
</organism>
<name>A0A8J6TDT2_9CHLR</name>
<dbReference type="Gene3D" id="3.40.50.450">
    <property type="match status" value="1"/>
</dbReference>
<dbReference type="NCBIfam" id="TIGR00730">
    <property type="entry name" value="Rossman fold protein, TIGR00730 family"/>
    <property type="match status" value="1"/>
</dbReference>
<evidence type="ECO:0000256" key="2">
    <source>
        <dbReference type="RuleBase" id="RU363015"/>
    </source>
</evidence>
<protein>
    <recommendedName>
        <fullName evidence="2">Cytokinin riboside 5'-monophosphate phosphoribohydrolase</fullName>
        <ecNumber evidence="2">3.2.2.n1</ecNumber>
    </recommendedName>
</protein>
<dbReference type="EC" id="3.2.2.n1" evidence="2"/>
<dbReference type="InterPro" id="IPR005269">
    <property type="entry name" value="LOG"/>
</dbReference>
<gene>
    <name evidence="3" type="ORF">H8E29_00720</name>
</gene>
<comment type="similarity">
    <text evidence="1 2">Belongs to the LOG family.</text>
</comment>
<dbReference type="Proteomes" id="UP000614469">
    <property type="component" value="Unassembled WGS sequence"/>
</dbReference>
<evidence type="ECO:0000313" key="3">
    <source>
        <dbReference type="EMBL" id="MBC8333763.1"/>
    </source>
</evidence>
<dbReference type="GO" id="GO:0009691">
    <property type="term" value="P:cytokinin biosynthetic process"/>
    <property type="evidence" value="ECO:0007669"/>
    <property type="project" value="UniProtKB-UniRule"/>
</dbReference>